<dbReference type="AlphaFoldDB" id="T1HZ70"/>
<evidence type="ECO:0000313" key="1">
    <source>
        <dbReference type="EnsemblMetazoa" id="RPRC009340-PA"/>
    </source>
</evidence>
<keyword evidence="2" id="KW-1185">Reference proteome</keyword>
<dbReference type="InParanoid" id="T1HZ70"/>
<dbReference type="HOGENOM" id="CLU_2906873_0_0_1"/>
<protein>
    <submittedName>
        <fullName evidence="1">Uncharacterized protein</fullName>
    </submittedName>
</protein>
<reference evidence="1" key="1">
    <citation type="submission" date="2015-05" db="UniProtKB">
        <authorList>
            <consortium name="EnsemblMetazoa"/>
        </authorList>
    </citation>
    <scope>IDENTIFICATION</scope>
</reference>
<sequence>MSLNSTLDVLYAVGLLTILTGSPCRYTRKKFICYFSCYIFMKVNDFVLFSDLVCKGIIVTRY</sequence>
<dbReference type="VEuPathDB" id="VectorBase:RPRC009340"/>
<dbReference type="EMBL" id="ACPB03023274">
    <property type="status" value="NOT_ANNOTATED_CDS"/>
    <property type="molecule type" value="Genomic_DNA"/>
</dbReference>
<dbReference type="EnsemblMetazoa" id="RPRC009340-RA">
    <property type="protein sequence ID" value="RPRC009340-PA"/>
    <property type="gene ID" value="RPRC009340"/>
</dbReference>
<accession>T1HZ70</accession>
<evidence type="ECO:0000313" key="2">
    <source>
        <dbReference type="Proteomes" id="UP000015103"/>
    </source>
</evidence>
<organism evidence="1 2">
    <name type="scientific">Rhodnius prolixus</name>
    <name type="common">Triatomid bug</name>
    <dbReference type="NCBI Taxonomy" id="13249"/>
    <lineage>
        <taxon>Eukaryota</taxon>
        <taxon>Metazoa</taxon>
        <taxon>Ecdysozoa</taxon>
        <taxon>Arthropoda</taxon>
        <taxon>Hexapoda</taxon>
        <taxon>Insecta</taxon>
        <taxon>Pterygota</taxon>
        <taxon>Neoptera</taxon>
        <taxon>Paraneoptera</taxon>
        <taxon>Hemiptera</taxon>
        <taxon>Heteroptera</taxon>
        <taxon>Panheteroptera</taxon>
        <taxon>Cimicomorpha</taxon>
        <taxon>Reduviidae</taxon>
        <taxon>Triatominae</taxon>
        <taxon>Rhodnius</taxon>
    </lineage>
</organism>
<dbReference type="Proteomes" id="UP000015103">
    <property type="component" value="Unassembled WGS sequence"/>
</dbReference>
<name>T1HZ70_RHOPR</name>
<proteinExistence type="predicted"/>